<feature type="compositionally biased region" description="Basic and acidic residues" evidence="1">
    <location>
        <begin position="74"/>
        <end position="90"/>
    </location>
</feature>
<reference evidence="2 3" key="1">
    <citation type="submission" date="2019-06" db="EMBL/GenBank/DDBJ databases">
        <title>Whole genome shotgun sequence of Streptomyces cacaoi subsp. cacaoi NBRC 12748.</title>
        <authorList>
            <person name="Hosoyama A."/>
            <person name="Uohara A."/>
            <person name="Ohji S."/>
            <person name="Ichikawa N."/>
        </authorList>
    </citation>
    <scope>NUCLEOTIDE SEQUENCE [LARGE SCALE GENOMIC DNA]</scope>
    <source>
        <strain evidence="2 3">NBRC 12748</strain>
    </source>
</reference>
<evidence type="ECO:0000256" key="1">
    <source>
        <dbReference type="SAM" id="MobiDB-lite"/>
    </source>
</evidence>
<dbReference type="AlphaFoldDB" id="A0A4Y3R8A4"/>
<dbReference type="Proteomes" id="UP000319210">
    <property type="component" value="Unassembled WGS sequence"/>
</dbReference>
<sequence>MYLPAARQAVAAPSTEVAAVAAVRRRILPSLRPPPRSGHRERPDGACGAVGRRLPERREAIPEQGAAARGPPGRHGERRAAERDERRQEG</sequence>
<keyword evidence="3" id="KW-1185">Reference proteome</keyword>
<comment type="caution">
    <text evidence="2">The sequence shown here is derived from an EMBL/GenBank/DDBJ whole genome shotgun (WGS) entry which is preliminary data.</text>
</comment>
<proteinExistence type="predicted"/>
<name>A0A4Y3R8A4_STRCI</name>
<gene>
    <name evidence="2" type="ORF">SCA03_64120</name>
</gene>
<evidence type="ECO:0000313" key="3">
    <source>
        <dbReference type="Proteomes" id="UP000319210"/>
    </source>
</evidence>
<feature type="region of interest" description="Disordered" evidence="1">
    <location>
        <begin position="29"/>
        <end position="90"/>
    </location>
</feature>
<evidence type="ECO:0000313" key="2">
    <source>
        <dbReference type="EMBL" id="GEB53861.1"/>
    </source>
</evidence>
<protein>
    <submittedName>
        <fullName evidence="2">Uncharacterized protein</fullName>
    </submittedName>
</protein>
<organism evidence="2 3">
    <name type="scientific">Streptomyces cacaoi</name>
    <dbReference type="NCBI Taxonomy" id="1898"/>
    <lineage>
        <taxon>Bacteria</taxon>
        <taxon>Bacillati</taxon>
        <taxon>Actinomycetota</taxon>
        <taxon>Actinomycetes</taxon>
        <taxon>Kitasatosporales</taxon>
        <taxon>Streptomycetaceae</taxon>
        <taxon>Streptomyces</taxon>
    </lineage>
</organism>
<dbReference type="EMBL" id="BJMM01000067">
    <property type="protein sequence ID" value="GEB53861.1"/>
    <property type="molecule type" value="Genomic_DNA"/>
</dbReference>
<accession>A0A4Y3R8A4</accession>